<organism evidence="1 2">
    <name type="scientific">Hygrophoropsis aurantiaca</name>
    <dbReference type="NCBI Taxonomy" id="72124"/>
    <lineage>
        <taxon>Eukaryota</taxon>
        <taxon>Fungi</taxon>
        <taxon>Dikarya</taxon>
        <taxon>Basidiomycota</taxon>
        <taxon>Agaricomycotina</taxon>
        <taxon>Agaricomycetes</taxon>
        <taxon>Agaricomycetidae</taxon>
        <taxon>Boletales</taxon>
        <taxon>Coniophorineae</taxon>
        <taxon>Hygrophoropsidaceae</taxon>
        <taxon>Hygrophoropsis</taxon>
    </lineage>
</organism>
<accession>A0ACB7ZPT2</accession>
<name>A0ACB7ZPT2_9AGAM</name>
<keyword evidence="2" id="KW-1185">Reference proteome</keyword>
<sequence>MTAVYGRNSDAITIRCERKELIVVAASSEVVDDEQRVIDSEDVTNTESNPGIPRVHPPRFGSFRLPFYHRHRVCPIIIASSSSQEKNHSLCQIWKASAPQPARASCFDTTTPSITRPATPTLGHTHVPALSLRLPIKLQVHQPPSAARNPPTAQFHSHLALSTTTVFSSILDHIVEAGILENNLDIAIRFITGATIVATTTTTTTTIVPPDTQRASPRADTQRILQNTVTPARITVQPPDTQRASPRAGTQRILQHSDTGSHHAGGGGREYRCAVYQGSTQRNEAQRTSESPRTPTQFPHPTKHHHHHHHLHTNITITTSTQSITDTPTPLCTLPRVGMPRSAGHPPSSISLPPAFLNRLATRLPQSAGHPHASISFPPACTVKRASHERIPEGRHAAHLRTPSNTRHPTQTLSNMHIRQHAHTPTRTYANMHIHQHAHHPTRTPSDMHIRQKLKPQTQRLQLGVQASAWRPSLRLASKPPPGIQASTWRQSPPPGIQASTWRQSPPPGVQALHLASKPPPGVQASTWRQSPPPGVKVLHLASKSSTWRQSPPPGVKVLRLASKHPTWRQRRRL</sequence>
<evidence type="ECO:0000313" key="2">
    <source>
        <dbReference type="Proteomes" id="UP000790377"/>
    </source>
</evidence>
<evidence type="ECO:0000313" key="1">
    <source>
        <dbReference type="EMBL" id="KAH7903080.1"/>
    </source>
</evidence>
<proteinExistence type="predicted"/>
<gene>
    <name evidence="1" type="ORF">BJ138DRAFT_1131506</name>
</gene>
<reference evidence="1" key="1">
    <citation type="journal article" date="2021" name="New Phytol.">
        <title>Evolutionary innovations through gain and loss of genes in the ectomycorrhizal Boletales.</title>
        <authorList>
            <person name="Wu G."/>
            <person name="Miyauchi S."/>
            <person name="Morin E."/>
            <person name="Kuo A."/>
            <person name="Drula E."/>
            <person name="Varga T."/>
            <person name="Kohler A."/>
            <person name="Feng B."/>
            <person name="Cao Y."/>
            <person name="Lipzen A."/>
            <person name="Daum C."/>
            <person name="Hundley H."/>
            <person name="Pangilinan J."/>
            <person name="Johnson J."/>
            <person name="Barry K."/>
            <person name="LaButti K."/>
            <person name="Ng V."/>
            <person name="Ahrendt S."/>
            <person name="Min B."/>
            <person name="Choi I.G."/>
            <person name="Park H."/>
            <person name="Plett J.M."/>
            <person name="Magnuson J."/>
            <person name="Spatafora J.W."/>
            <person name="Nagy L.G."/>
            <person name="Henrissat B."/>
            <person name="Grigoriev I.V."/>
            <person name="Yang Z.L."/>
            <person name="Xu J."/>
            <person name="Martin F.M."/>
        </authorList>
    </citation>
    <scope>NUCLEOTIDE SEQUENCE</scope>
    <source>
        <strain evidence="1">ATCC 28755</strain>
    </source>
</reference>
<dbReference type="Proteomes" id="UP000790377">
    <property type="component" value="Unassembled WGS sequence"/>
</dbReference>
<comment type="caution">
    <text evidence="1">The sequence shown here is derived from an EMBL/GenBank/DDBJ whole genome shotgun (WGS) entry which is preliminary data.</text>
</comment>
<protein>
    <submittedName>
        <fullName evidence="1">Uncharacterized protein</fullName>
    </submittedName>
</protein>
<dbReference type="EMBL" id="MU269241">
    <property type="protein sequence ID" value="KAH7903080.1"/>
    <property type="molecule type" value="Genomic_DNA"/>
</dbReference>